<evidence type="ECO:0000313" key="9">
    <source>
        <dbReference type="Proteomes" id="UP001338125"/>
    </source>
</evidence>
<comment type="similarity">
    <text evidence="2">Belongs to the oxygen-dependent FAD-linked oxidoreductase family.</text>
</comment>
<reference evidence="8 9" key="1">
    <citation type="submission" date="2024-01" db="EMBL/GenBank/DDBJ databases">
        <title>Complete genome of Cladobotryum mycophilum ATHUM6906.</title>
        <authorList>
            <person name="Christinaki A.C."/>
            <person name="Myridakis A.I."/>
            <person name="Kouvelis V.N."/>
        </authorList>
    </citation>
    <scope>NUCLEOTIDE SEQUENCE [LARGE SCALE GENOMIC DNA]</scope>
    <source>
        <strain evidence="8 9">ATHUM6906</strain>
    </source>
</reference>
<dbReference type="Pfam" id="PF01565">
    <property type="entry name" value="FAD_binding_4"/>
    <property type="match status" value="1"/>
</dbReference>
<dbReference type="InterPro" id="IPR036318">
    <property type="entry name" value="FAD-bd_PCMH-like_sf"/>
</dbReference>
<feature type="region of interest" description="Disordered" evidence="6">
    <location>
        <begin position="506"/>
        <end position="527"/>
    </location>
</feature>
<evidence type="ECO:0000259" key="7">
    <source>
        <dbReference type="PROSITE" id="PS51387"/>
    </source>
</evidence>
<gene>
    <name evidence="8" type="ORF">PT974_04507</name>
</gene>
<dbReference type="InterPro" id="IPR016166">
    <property type="entry name" value="FAD-bd_PCMH"/>
</dbReference>
<keyword evidence="5" id="KW-0560">Oxidoreductase</keyword>
<proteinExistence type="inferred from homology"/>
<dbReference type="PROSITE" id="PS51387">
    <property type="entry name" value="FAD_PCMH"/>
    <property type="match status" value="1"/>
</dbReference>
<dbReference type="EMBL" id="JAVFKD010000004">
    <property type="protein sequence ID" value="KAK5996080.1"/>
    <property type="molecule type" value="Genomic_DNA"/>
</dbReference>
<comment type="cofactor">
    <cofactor evidence="1">
        <name>FAD</name>
        <dbReference type="ChEBI" id="CHEBI:57692"/>
    </cofactor>
</comment>
<keyword evidence="9" id="KW-1185">Reference proteome</keyword>
<keyword evidence="4" id="KW-0274">FAD</keyword>
<accession>A0ABR0SWC8</accession>
<name>A0ABR0SWC8_9HYPO</name>
<evidence type="ECO:0000256" key="3">
    <source>
        <dbReference type="ARBA" id="ARBA00022630"/>
    </source>
</evidence>
<organism evidence="8 9">
    <name type="scientific">Cladobotryum mycophilum</name>
    <dbReference type="NCBI Taxonomy" id="491253"/>
    <lineage>
        <taxon>Eukaryota</taxon>
        <taxon>Fungi</taxon>
        <taxon>Dikarya</taxon>
        <taxon>Ascomycota</taxon>
        <taxon>Pezizomycotina</taxon>
        <taxon>Sordariomycetes</taxon>
        <taxon>Hypocreomycetidae</taxon>
        <taxon>Hypocreales</taxon>
        <taxon>Hypocreaceae</taxon>
        <taxon>Cladobotryum</taxon>
    </lineage>
</organism>
<dbReference type="SUPFAM" id="SSF56176">
    <property type="entry name" value="FAD-binding/transporter-associated domain-like"/>
    <property type="match status" value="1"/>
</dbReference>
<dbReference type="Gene3D" id="3.40.462.20">
    <property type="match status" value="1"/>
</dbReference>
<evidence type="ECO:0000256" key="6">
    <source>
        <dbReference type="SAM" id="MobiDB-lite"/>
    </source>
</evidence>
<sequence length="561" mass="62370">MDQIIRNLEGRGIPVHRIGSEAYERSVATTNLLYRFSRPGCVVKPKEASHVKAVIEEARSHSITIKNGGHSYAGFSTADEGLLLDLSSMNGVELDMSDNAVTIEGGALWGHVYKALVNLRSNAEGYMINGGRCPTVGVSGFILGGGLGPFTRSLGMGCDALTAATLVTAGGDLVTVSRDDPRDSPKGKLFWALRGAGGANFGVLVKMKLGIKKLSSPNGTVVAGQFVWYPEPDARAMNEFMGTMNKFYAANWSKQMTIDSSWICELSETRSELGVRFTVYYDGLKEAFNREITQNIGEDDASRKHLAKQLKRRSMPEKSTRFLHETLVQQWSDETIKAFPRNRSYSIYSSFVFRNDPELIADITATIRREMKAFRKLFGGEQARLQVTWIHSGGVVADIDSSATAFRWRQGVYQAYITVEWSSKWLERDMRGFLGELRSKLQSFSMRDEGAPAAFINFPDRSLARDVYERAYYGHNHQELQQVKKIWDEGNFFKWVQGVQLPRDERPHQASDVYNSQSRGGSDGQEGLISLAPRVDLRSSNAAMLLSSDMESAGARGKVPM</sequence>
<dbReference type="InterPro" id="IPR006094">
    <property type="entry name" value="Oxid_FAD_bind_N"/>
</dbReference>
<feature type="domain" description="FAD-binding PCMH-type" evidence="7">
    <location>
        <begin position="35"/>
        <end position="214"/>
    </location>
</feature>
<evidence type="ECO:0000256" key="4">
    <source>
        <dbReference type="ARBA" id="ARBA00022827"/>
    </source>
</evidence>
<comment type="caution">
    <text evidence="8">The sequence shown here is derived from an EMBL/GenBank/DDBJ whole genome shotgun (WGS) entry which is preliminary data.</text>
</comment>
<dbReference type="Pfam" id="PF08031">
    <property type="entry name" value="BBE"/>
    <property type="match status" value="1"/>
</dbReference>
<dbReference type="PANTHER" id="PTHR42973:SF39">
    <property type="entry name" value="FAD-BINDING PCMH-TYPE DOMAIN-CONTAINING PROTEIN"/>
    <property type="match status" value="1"/>
</dbReference>
<evidence type="ECO:0000313" key="8">
    <source>
        <dbReference type="EMBL" id="KAK5996080.1"/>
    </source>
</evidence>
<protein>
    <submittedName>
        <fullName evidence="8">FAD-linked oxidoreductase subF-like protein</fullName>
    </submittedName>
</protein>
<evidence type="ECO:0000256" key="1">
    <source>
        <dbReference type="ARBA" id="ARBA00001974"/>
    </source>
</evidence>
<dbReference type="Gene3D" id="3.30.465.10">
    <property type="match status" value="1"/>
</dbReference>
<dbReference type="InterPro" id="IPR050416">
    <property type="entry name" value="FAD-linked_Oxidoreductase"/>
</dbReference>
<dbReference type="Proteomes" id="UP001338125">
    <property type="component" value="Unassembled WGS sequence"/>
</dbReference>
<dbReference type="PANTHER" id="PTHR42973">
    <property type="entry name" value="BINDING OXIDOREDUCTASE, PUTATIVE (AFU_ORTHOLOGUE AFUA_1G17690)-RELATED"/>
    <property type="match status" value="1"/>
</dbReference>
<evidence type="ECO:0000256" key="2">
    <source>
        <dbReference type="ARBA" id="ARBA00005466"/>
    </source>
</evidence>
<evidence type="ECO:0000256" key="5">
    <source>
        <dbReference type="ARBA" id="ARBA00023002"/>
    </source>
</evidence>
<dbReference type="InterPro" id="IPR012951">
    <property type="entry name" value="BBE"/>
</dbReference>
<keyword evidence="3" id="KW-0285">Flavoprotein</keyword>
<dbReference type="InterPro" id="IPR016169">
    <property type="entry name" value="FAD-bd_PCMH_sub2"/>
</dbReference>